<gene>
    <name evidence="7" type="ORF">RM779_13970</name>
</gene>
<dbReference type="PANTHER" id="PTHR43678">
    <property type="entry name" value="PUTATIVE (AFU_ORTHOLOGUE AFUA_2G00640)-RELATED"/>
    <property type="match status" value="1"/>
</dbReference>
<dbReference type="InterPro" id="IPR025705">
    <property type="entry name" value="Beta_hexosaminidase_sua/sub"/>
</dbReference>
<dbReference type="PANTHER" id="PTHR43678:SF1">
    <property type="entry name" value="BETA-N-ACETYLHEXOSAMINIDASE"/>
    <property type="match status" value="1"/>
</dbReference>
<dbReference type="InterPro" id="IPR052764">
    <property type="entry name" value="GH20_Enzymes"/>
</dbReference>
<name>A0ABU2S6F0_9ACTN</name>
<feature type="compositionally biased region" description="Low complexity" evidence="4">
    <location>
        <begin position="46"/>
        <end position="65"/>
    </location>
</feature>
<evidence type="ECO:0000256" key="4">
    <source>
        <dbReference type="SAM" id="MobiDB-lite"/>
    </source>
</evidence>
<keyword evidence="3" id="KW-0326">Glycosidase</keyword>
<organism evidence="7 8">
    <name type="scientific">Streptomyces johnsoniae</name>
    <dbReference type="NCBI Taxonomy" id="3075532"/>
    <lineage>
        <taxon>Bacteria</taxon>
        <taxon>Bacillati</taxon>
        <taxon>Actinomycetota</taxon>
        <taxon>Actinomycetes</taxon>
        <taxon>Kitasatosporales</taxon>
        <taxon>Streptomycetaceae</taxon>
        <taxon>Streptomyces</taxon>
    </lineage>
</organism>
<proteinExistence type="inferred from homology"/>
<dbReference type="Pfam" id="PF02838">
    <property type="entry name" value="Glyco_hydro_20b"/>
    <property type="match status" value="1"/>
</dbReference>
<accession>A0ABU2S6F0</accession>
<dbReference type="CDD" id="cd06564">
    <property type="entry name" value="GH20_DspB_LnbB-like"/>
    <property type="match status" value="1"/>
</dbReference>
<evidence type="ECO:0000313" key="7">
    <source>
        <dbReference type="EMBL" id="MDT0443690.1"/>
    </source>
</evidence>
<comment type="caution">
    <text evidence="7">The sequence shown here is derived from an EMBL/GenBank/DDBJ whole genome shotgun (WGS) entry which is preliminary data.</text>
</comment>
<dbReference type="EMBL" id="JAVREV010000006">
    <property type="protein sequence ID" value="MDT0443690.1"/>
    <property type="molecule type" value="Genomic_DNA"/>
</dbReference>
<keyword evidence="8" id="KW-1185">Reference proteome</keyword>
<dbReference type="SUPFAM" id="SSF51445">
    <property type="entry name" value="(Trans)glycosidases"/>
    <property type="match status" value="1"/>
</dbReference>
<comment type="similarity">
    <text evidence="1">Belongs to the glycosyl hydrolase 20 family.</text>
</comment>
<dbReference type="Gene3D" id="3.20.20.80">
    <property type="entry name" value="Glycosidases"/>
    <property type="match status" value="1"/>
</dbReference>
<dbReference type="Gene3D" id="3.30.379.10">
    <property type="entry name" value="Chitobiase/beta-hexosaminidase domain 2-like"/>
    <property type="match status" value="1"/>
</dbReference>
<feature type="domain" description="Glycoside hydrolase family 20 catalytic" evidence="5">
    <location>
        <begin position="188"/>
        <end position="515"/>
    </location>
</feature>
<sequence length="536" mass="57905">MQRAPWRIFALAAAVLVITVATVVTVVQRTDDAPVTERPGAAGRQAATPTSPAPSALPTGPSGAPETIPFVRSFESASGPGWAPADSTRVVADPEGPLADEADRLAGELDADRAADGAGPGDVALVLDPDADTGAEGYTLVTDDRQVTVTGRTEAGVFYGTRTVRQSVTDRGGLPQGTVSDRPDRPQRGLMLDIARKHFPAAWIEDRLHEMADLKLNQLQLHFSDDQGFRIASDSHPEVVSETHLTKDEVRGILDLAESLHITVIPEIDSPGHLGAVLAAHPDLQLTRADGSPAEGAIDIADPAAADLVDELLREYADLFPGRFMHLGGDEYVALNATDPEATYPGLAEAARERHGADAGVADLATGWLNDRAETAREADKMPQVWNDGMHRGGVVEPDQDRQVAYWTGREQGAREPEEYLDGGWRLVNLNSEYLYYVLGEPNQFTYPTGQRIYEEWTPDVLRGSTPVREEYAGAEHVPGGRLAVWCDLADAQTPEQVAEGIRLPLAAVAQKLWDPREPGPGWAEFTQLVERVERT</sequence>
<dbReference type="PRINTS" id="PR00738">
    <property type="entry name" value="GLHYDRLASE20"/>
</dbReference>
<evidence type="ECO:0000259" key="5">
    <source>
        <dbReference type="Pfam" id="PF00728"/>
    </source>
</evidence>
<evidence type="ECO:0000256" key="1">
    <source>
        <dbReference type="ARBA" id="ARBA00006285"/>
    </source>
</evidence>
<dbReference type="RefSeq" id="WP_311617995.1">
    <property type="nucleotide sequence ID" value="NZ_JAVREV010000006.1"/>
</dbReference>
<dbReference type="Pfam" id="PF00728">
    <property type="entry name" value="Glyco_hydro_20"/>
    <property type="match status" value="1"/>
</dbReference>
<keyword evidence="2" id="KW-0378">Hydrolase</keyword>
<dbReference type="SUPFAM" id="SSF55545">
    <property type="entry name" value="beta-N-acetylhexosaminidase-like domain"/>
    <property type="match status" value="1"/>
</dbReference>
<dbReference type="InterPro" id="IPR015882">
    <property type="entry name" value="HEX_bac_N"/>
</dbReference>
<feature type="domain" description="Beta-hexosaminidase bacterial type N-terminal" evidence="6">
    <location>
        <begin position="65"/>
        <end position="181"/>
    </location>
</feature>
<dbReference type="InterPro" id="IPR017853">
    <property type="entry name" value="GH"/>
</dbReference>
<evidence type="ECO:0000256" key="2">
    <source>
        <dbReference type="ARBA" id="ARBA00022801"/>
    </source>
</evidence>
<dbReference type="Proteomes" id="UP001183615">
    <property type="component" value="Unassembled WGS sequence"/>
</dbReference>
<dbReference type="InterPro" id="IPR015883">
    <property type="entry name" value="Glyco_hydro_20_cat"/>
</dbReference>
<reference evidence="8" key="1">
    <citation type="submission" date="2023-07" db="EMBL/GenBank/DDBJ databases">
        <title>30 novel species of actinomycetes from the DSMZ collection.</title>
        <authorList>
            <person name="Nouioui I."/>
        </authorList>
    </citation>
    <scope>NUCLEOTIDE SEQUENCE [LARGE SCALE GENOMIC DNA]</scope>
    <source>
        <strain evidence="8">DSM 41886</strain>
    </source>
</reference>
<protein>
    <submittedName>
        <fullName evidence="7">Family 20 glycosylhydrolase</fullName>
    </submittedName>
</protein>
<dbReference type="InterPro" id="IPR029018">
    <property type="entry name" value="Hex-like_dom2"/>
</dbReference>
<evidence type="ECO:0000259" key="6">
    <source>
        <dbReference type="Pfam" id="PF02838"/>
    </source>
</evidence>
<evidence type="ECO:0000256" key="3">
    <source>
        <dbReference type="ARBA" id="ARBA00023295"/>
    </source>
</evidence>
<evidence type="ECO:0000313" key="8">
    <source>
        <dbReference type="Proteomes" id="UP001183615"/>
    </source>
</evidence>
<feature type="region of interest" description="Disordered" evidence="4">
    <location>
        <begin position="32"/>
        <end position="67"/>
    </location>
</feature>